<evidence type="ECO:0000256" key="1">
    <source>
        <dbReference type="ARBA" id="ARBA00004777"/>
    </source>
</evidence>
<dbReference type="FunFam" id="3.40.50.300:FF:001859">
    <property type="entry name" value="Formate--tetrahydrofolate ligase"/>
    <property type="match status" value="1"/>
</dbReference>
<reference evidence="8" key="1">
    <citation type="submission" date="2011-08" db="EMBL/GenBank/DDBJ databases">
        <authorList>
            <person name="Rombauts S."/>
        </authorList>
    </citation>
    <scope>NUCLEOTIDE SEQUENCE</scope>
    <source>
        <strain evidence="8">London</strain>
    </source>
</reference>
<gene>
    <name evidence="7" type="primary">107361733</name>
</gene>
<dbReference type="Gene3D" id="1.10.8.770">
    <property type="match status" value="1"/>
</dbReference>
<dbReference type="HOGENOM" id="CLU_003601_3_3_1"/>
<dbReference type="PROSITE" id="PS00721">
    <property type="entry name" value="FTHFS_1"/>
    <property type="match status" value="1"/>
</dbReference>
<protein>
    <recommendedName>
        <fullName evidence="2">formate--tetrahydrofolate ligase</fullName>
        <ecNumber evidence="2">6.3.4.3</ecNumber>
    </recommendedName>
</protein>
<dbReference type="AlphaFoldDB" id="T1KA57"/>
<dbReference type="CDD" id="cd00477">
    <property type="entry name" value="FTHFS"/>
    <property type="match status" value="1"/>
</dbReference>
<dbReference type="OMA" id="KFWNLKC"/>
<dbReference type="EC" id="6.3.4.3" evidence="2"/>
<dbReference type="SUPFAM" id="SSF52540">
    <property type="entry name" value="P-loop containing nucleoside triphosphate hydrolases"/>
    <property type="match status" value="1"/>
</dbReference>
<dbReference type="Proteomes" id="UP000015104">
    <property type="component" value="Unassembled WGS sequence"/>
</dbReference>
<dbReference type="Gene3D" id="3.40.50.300">
    <property type="entry name" value="P-loop containing nucleotide triphosphate hydrolases"/>
    <property type="match status" value="2"/>
</dbReference>
<dbReference type="Gene3D" id="3.10.410.10">
    <property type="entry name" value="Formyltetrahydrofolate synthetase, domain 3"/>
    <property type="match status" value="1"/>
</dbReference>
<dbReference type="InterPro" id="IPR027417">
    <property type="entry name" value="P-loop_NTPase"/>
</dbReference>
<organism evidence="7 8">
    <name type="scientific">Tetranychus urticae</name>
    <name type="common">Two-spotted spider mite</name>
    <dbReference type="NCBI Taxonomy" id="32264"/>
    <lineage>
        <taxon>Eukaryota</taxon>
        <taxon>Metazoa</taxon>
        <taxon>Ecdysozoa</taxon>
        <taxon>Arthropoda</taxon>
        <taxon>Chelicerata</taxon>
        <taxon>Arachnida</taxon>
        <taxon>Acari</taxon>
        <taxon>Acariformes</taxon>
        <taxon>Trombidiformes</taxon>
        <taxon>Prostigmata</taxon>
        <taxon>Eleutherengona</taxon>
        <taxon>Raphignathae</taxon>
        <taxon>Tetranychoidea</taxon>
        <taxon>Tetranychidae</taxon>
        <taxon>Tetranychus</taxon>
    </lineage>
</organism>
<dbReference type="OrthoDB" id="1845775at2759"/>
<dbReference type="InterPro" id="IPR020628">
    <property type="entry name" value="Formate_THF_ligase_CS"/>
</dbReference>
<keyword evidence="5" id="KW-0547">Nucleotide-binding</keyword>
<dbReference type="STRING" id="32264.T1KA57"/>
<evidence type="ECO:0000256" key="4">
    <source>
        <dbReference type="ARBA" id="ARBA00022598"/>
    </source>
</evidence>
<comment type="pathway">
    <text evidence="1">One-carbon metabolism; tetrahydrofolate interconversion.</text>
</comment>
<dbReference type="Pfam" id="PF01268">
    <property type="entry name" value="FTHFS"/>
    <property type="match status" value="1"/>
</dbReference>
<evidence type="ECO:0000256" key="2">
    <source>
        <dbReference type="ARBA" id="ARBA00012295"/>
    </source>
</evidence>
<dbReference type="eggNOG" id="KOG4230">
    <property type="taxonomic scope" value="Eukaryota"/>
</dbReference>
<dbReference type="FunFam" id="3.10.410.10:FF:000001">
    <property type="entry name" value="Putative formate--tetrahydrofolate ligase"/>
    <property type="match status" value="1"/>
</dbReference>
<name>T1KA57_TETUR</name>
<evidence type="ECO:0000313" key="7">
    <source>
        <dbReference type="EnsemblMetazoa" id="tetur07g07340.1"/>
    </source>
</evidence>
<keyword evidence="4" id="KW-0436">Ligase</keyword>
<dbReference type="GO" id="GO:0005524">
    <property type="term" value="F:ATP binding"/>
    <property type="evidence" value="ECO:0007669"/>
    <property type="project" value="UniProtKB-KW"/>
</dbReference>
<dbReference type="InterPro" id="IPR000559">
    <property type="entry name" value="Formate_THF_ligase"/>
</dbReference>
<accession>T1KA57</accession>
<evidence type="ECO:0000256" key="6">
    <source>
        <dbReference type="ARBA" id="ARBA00022840"/>
    </source>
</evidence>
<dbReference type="FunFam" id="3.40.50.300:FF:000245">
    <property type="entry name" value="C-1-tetrahydrofolate synthase, cytoplasmic"/>
    <property type="match status" value="1"/>
</dbReference>
<keyword evidence="8" id="KW-1185">Reference proteome</keyword>
<dbReference type="EMBL" id="CAEY01001896">
    <property type="status" value="NOT_ANNOTATED_CDS"/>
    <property type="molecule type" value="Genomic_DNA"/>
</dbReference>
<evidence type="ECO:0000313" key="8">
    <source>
        <dbReference type="Proteomes" id="UP000015104"/>
    </source>
</evidence>
<dbReference type="GO" id="GO:0004329">
    <property type="term" value="F:formate-tetrahydrofolate ligase activity"/>
    <property type="evidence" value="ECO:0007669"/>
    <property type="project" value="UniProtKB-EC"/>
</dbReference>
<dbReference type="EnsemblMetazoa" id="tetur07g07340.1">
    <property type="protein sequence ID" value="tetur07g07340.1"/>
    <property type="gene ID" value="tetur07g07340"/>
</dbReference>
<evidence type="ECO:0000256" key="5">
    <source>
        <dbReference type="ARBA" id="ARBA00022741"/>
    </source>
</evidence>
<proteinExistence type="inferred from homology"/>
<keyword evidence="6" id="KW-0067">ATP-binding</keyword>
<evidence type="ECO:0000256" key="3">
    <source>
        <dbReference type="ARBA" id="ARBA00022563"/>
    </source>
</evidence>
<dbReference type="UniPathway" id="UPA00193"/>
<reference evidence="7" key="2">
    <citation type="submission" date="2015-06" db="UniProtKB">
        <authorList>
            <consortium name="EnsemblMetazoa"/>
        </authorList>
    </citation>
    <scope>IDENTIFICATION</scope>
</reference>
<keyword evidence="3" id="KW-0554">One-carbon metabolism</keyword>
<dbReference type="HAMAP" id="MF_01543">
    <property type="entry name" value="FTHFS"/>
    <property type="match status" value="1"/>
</dbReference>
<dbReference type="GO" id="GO:0035999">
    <property type="term" value="P:tetrahydrofolate interconversion"/>
    <property type="evidence" value="ECO:0007669"/>
    <property type="project" value="UniProtKB-UniPathway"/>
</dbReference>
<dbReference type="KEGG" id="tut:107361733"/>
<sequence>MSRLRRVTPVPSDIDIVKAHSCLPIGEIASKIGLTASDLEYYGPFMAKLNTKIPASLEPKERGKYVVVCGITPTPLGEGKSTTTIGLAQAMGAWLNRKCIACIRQPSQGPTFGIKGGAAGGGYSQVIPMESFNLHFTGDIHAISAAHNLIAAAIDARGLHEATQSDKALFNRLVPKKPGKPRVFSPIQKLRLKKLGIDVNIDPEKLTDEQKRSFARLNINMETINWNRVVDLNDRFLRKVKIGLSPSEQGFSRETQYDITVASELMAILSLANNLKEARERIGNVVIGNAKDEKQTPITCEDLGVAGAATVLVKDALKPTLIQTLEGTPVLVHCGPFANIAHGSSSVIADKIALKLVGPDGFVVTEAGFGADIGLEKFVDIKCRSSGLLPDCVVIVATVRALKTHGNGPPITPGATVPAEYLQENMELLEKGTVNLETHIRNIRRFNLPVVVAINKFSTDTLKELDFVREKAIAAGASDAQIANHWELGGEGALDLAKSLIKVCDQSESNSRFLYDLNLTIKEKIEIIAKQIYGAGSIKYSEKAEEKIKLYEQSGYSSMPICIAKTQLSLSHDPTLKGAPSGFEFPIIDVRISVGAGFIFPMAGEILTMPGLPTRPAFYDIDINTETGEIHGLF</sequence>